<feature type="region of interest" description="Disordered" evidence="3">
    <location>
        <begin position="138"/>
        <end position="190"/>
    </location>
</feature>
<dbReference type="PANTHER" id="PTHR44591:SF3">
    <property type="entry name" value="RESPONSE REGULATORY DOMAIN-CONTAINING PROTEIN"/>
    <property type="match status" value="1"/>
</dbReference>
<evidence type="ECO:0000313" key="6">
    <source>
        <dbReference type="Proteomes" id="UP000228921"/>
    </source>
</evidence>
<dbReference type="Pfam" id="PF00072">
    <property type="entry name" value="Response_reg"/>
    <property type="match status" value="1"/>
</dbReference>
<dbReference type="InterPro" id="IPR001789">
    <property type="entry name" value="Sig_transdc_resp-reg_receiver"/>
</dbReference>
<feature type="modified residue" description="4-aspartylphosphate" evidence="2">
    <location>
        <position position="59"/>
    </location>
</feature>
<dbReference type="PANTHER" id="PTHR44591">
    <property type="entry name" value="STRESS RESPONSE REGULATOR PROTEIN 1"/>
    <property type="match status" value="1"/>
</dbReference>
<protein>
    <recommendedName>
        <fullName evidence="4">Response regulatory domain-containing protein</fullName>
    </recommendedName>
</protein>
<feature type="domain" description="Response regulatory" evidence="4">
    <location>
        <begin position="2"/>
        <end position="128"/>
    </location>
</feature>
<evidence type="ECO:0000256" key="2">
    <source>
        <dbReference type="PROSITE-ProRule" id="PRU00169"/>
    </source>
</evidence>
<evidence type="ECO:0000313" key="5">
    <source>
        <dbReference type="EMBL" id="PJF31229.1"/>
    </source>
</evidence>
<name>A0A2M8P110_9CHLR</name>
<proteinExistence type="predicted"/>
<evidence type="ECO:0000256" key="3">
    <source>
        <dbReference type="SAM" id="MobiDB-lite"/>
    </source>
</evidence>
<dbReference type="GO" id="GO:0000160">
    <property type="term" value="P:phosphorelay signal transduction system"/>
    <property type="evidence" value="ECO:0007669"/>
    <property type="project" value="InterPro"/>
</dbReference>
<accession>A0A2M8P110</accession>
<keyword evidence="1 2" id="KW-0597">Phosphoprotein</keyword>
<reference evidence="5 6" key="1">
    <citation type="submission" date="2017-11" db="EMBL/GenBank/DDBJ databases">
        <title>Evolution of Phototrophy in the Chloroflexi Phylum Driven by Horizontal Gene Transfer.</title>
        <authorList>
            <person name="Ward L.M."/>
            <person name="Hemp J."/>
            <person name="Shih P.M."/>
            <person name="Mcglynn S.E."/>
            <person name="Fischer W."/>
        </authorList>
    </citation>
    <scope>NUCLEOTIDE SEQUENCE [LARGE SCALE GENOMIC DNA]</scope>
    <source>
        <strain evidence="5">CP2_2F</strain>
    </source>
</reference>
<dbReference type="InterPro" id="IPR050595">
    <property type="entry name" value="Bact_response_regulator"/>
</dbReference>
<dbReference type="Gene3D" id="3.40.50.2300">
    <property type="match status" value="1"/>
</dbReference>
<dbReference type="AlphaFoldDB" id="A0A2M8P110"/>
<organism evidence="5 6">
    <name type="scientific">Candidatus Thermofonsia Clade 1 bacterium</name>
    <dbReference type="NCBI Taxonomy" id="2364210"/>
    <lineage>
        <taxon>Bacteria</taxon>
        <taxon>Bacillati</taxon>
        <taxon>Chloroflexota</taxon>
        <taxon>Candidatus Thermofontia</taxon>
        <taxon>Candidatus Thermofonsia Clade 1</taxon>
    </lineage>
</organism>
<dbReference type="CDD" id="cd17546">
    <property type="entry name" value="REC_hyHK_CKI1_RcsC-like"/>
    <property type="match status" value="1"/>
</dbReference>
<feature type="compositionally biased region" description="Basic residues" evidence="3">
    <location>
        <begin position="164"/>
        <end position="176"/>
    </location>
</feature>
<dbReference type="SMART" id="SM00448">
    <property type="entry name" value="REC"/>
    <property type="match status" value="1"/>
</dbReference>
<sequence>MTWLLVEDDPDIRNFVQMVLTVWGEKPLPFPDGRAAWAWLDSVESGSYQGELPELALMDIRMPGYTGDEIAARIRRTEPLKHIPIILMTAFTLSEAEIAEMQKRAGFDHLINKPLPELDRLQQLLYGVRDKRKAQLAQAAAQPAELPPAESTVEVAKPPESRPLKVKVSTKRKTGTHAKPSTPPESDSKS</sequence>
<comment type="caution">
    <text evidence="5">The sequence shown here is derived from an EMBL/GenBank/DDBJ whole genome shotgun (WGS) entry which is preliminary data.</text>
</comment>
<dbReference type="Proteomes" id="UP000228921">
    <property type="component" value="Unassembled WGS sequence"/>
</dbReference>
<gene>
    <name evidence="5" type="ORF">CUN51_05005</name>
</gene>
<feature type="compositionally biased region" description="Low complexity" evidence="3">
    <location>
        <begin position="138"/>
        <end position="150"/>
    </location>
</feature>
<dbReference type="PROSITE" id="PS50110">
    <property type="entry name" value="RESPONSE_REGULATORY"/>
    <property type="match status" value="1"/>
</dbReference>
<evidence type="ECO:0000256" key="1">
    <source>
        <dbReference type="ARBA" id="ARBA00022553"/>
    </source>
</evidence>
<dbReference type="InterPro" id="IPR011006">
    <property type="entry name" value="CheY-like_superfamily"/>
</dbReference>
<evidence type="ECO:0000259" key="4">
    <source>
        <dbReference type="PROSITE" id="PS50110"/>
    </source>
</evidence>
<dbReference type="EMBL" id="PGTK01000004">
    <property type="protein sequence ID" value="PJF31229.1"/>
    <property type="molecule type" value="Genomic_DNA"/>
</dbReference>
<dbReference type="SUPFAM" id="SSF52172">
    <property type="entry name" value="CheY-like"/>
    <property type="match status" value="1"/>
</dbReference>